<accession>A0A0J9UG95</accession>
<dbReference type="AlphaFoldDB" id="A0A0J9UG95"/>
<sequence length="144" mass="16264">MCVCPPLLLKIALLMVIFPTIAVNIMEVIYNGVNSKAEAHQIAINLNLVACFIALLSLAFGIYGTIMNTIFIIRLLMFVLITFCLFKIVMWIVCKNLSPMSAEDVTHVWFQLNTGLSVSIICSVLMVIFCMRLHEQTRQFQLGY</sequence>
<reference evidence="2" key="1">
    <citation type="journal article" date="2013" name="Genome Res.">
        <title>A second-generation assembly of the Drosophila simulans genome provides new insights into patterns of lineage-specific divergence.</title>
        <authorList>
            <person name="Hu T.T."/>
            <person name="Eisen M.B."/>
            <person name="Thornton K.R."/>
            <person name="Andolfatto P."/>
        </authorList>
    </citation>
    <scope>NUCLEOTIDE SEQUENCE [LARGE SCALE GENOMIC DNA]</scope>
    <source>
        <strain evidence="2">W501</strain>
    </source>
</reference>
<feature type="transmembrane region" description="Helical" evidence="1">
    <location>
        <begin position="42"/>
        <end position="63"/>
    </location>
</feature>
<keyword evidence="1" id="KW-1133">Transmembrane helix</keyword>
<proteinExistence type="predicted"/>
<gene>
    <name evidence="2" type="primary">Dsim\GD26858</name>
    <name evidence="2" type="ORF">Dsimw501_GD26858</name>
</gene>
<keyword evidence="1" id="KW-0472">Membrane</keyword>
<feature type="transmembrane region" description="Helical" evidence="1">
    <location>
        <begin position="7"/>
        <end position="30"/>
    </location>
</feature>
<reference evidence="2" key="2">
    <citation type="submission" date="2014-06" db="EMBL/GenBank/DDBJ databases">
        <authorList>
            <person name="Hu T."/>
            <person name="Eisen M.B."/>
            <person name="Thornton K.R."/>
            <person name="Andolfatto P."/>
        </authorList>
    </citation>
    <scope>NUCLEOTIDE SEQUENCE</scope>
    <source>
        <strain evidence="2">W501</strain>
    </source>
</reference>
<dbReference type="KEGG" id="dsi:Dsimw501_GD26858"/>
<keyword evidence="1" id="KW-0812">Transmembrane</keyword>
<dbReference type="Bgee" id="FBgn0268148">
    <property type="expression patterns" value="Expressed in male reproductive system and 2 other cell types or tissues"/>
</dbReference>
<feature type="transmembrane region" description="Helical" evidence="1">
    <location>
        <begin position="75"/>
        <end position="93"/>
    </location>
</feature>
<evidence type="ECO:0000256" key="1">
    <source>
        <dbReference type="SAM" id="Phobius"/>
    </source>
</evidence>
<organism evidence="2">
    <name type="scientific">Drosophila simulans</name>
    <name type="common">Fruit fly</name>
    <dbReference type="NCBI Taxonomy" id="7240"/>
    <lineage>
        <taxon>Eukaryota</taxon>
        <taxon>Metazoa</taxon>
        <taxon>Ecdysozoa</taxon>
        <taxon>Arthropoda</taxon>
        <taxon>Hexapoda</taxon>
        <taxon>Insecta</taxon>
        <taxon>Pterygota</taxon>
        <taxon>Neoptera</taxon>
        <taxon>Endopterygota</taxon>
        <taxon>Diptera</taxon>
        <taxon>Brachycera</taxon>
        <taxon>Muscomorpha</taxon>
        <taxon>Ephydroidea</taxon>
        <taxon>Drosophilidae</taxon>
        <taxon>Drosophila</taxon>
        <taxon>Sophophora</taxon>
    </lineage>
</organism>
<name>A0A0J9UG95_DROSI</name>
<feature type="transmembrane region" description="Helical" evidence="1">
    <location>
        <begin position="108"/>
        <end position="131"/>
    </location>
</feature>
<reference evidence="2" key="3">
    <citation type="submission" date="2015-04" db="EMBL/GenBank/DDBJ databases">
        <authorList>
            <consortium name="FlyBase"/>
        </authorList>
    </citation>
    <scope>NUCLEOTIDE SEQUENCE</scope>
    <source>
        <strain evidence="2">W501</strain>
    </source>
</reference>
<evidence type="ECO:0000313" key="2">
    <source>
        <dbReference type="EMBL" id="KMY98115.1"/>
    </source>
</evidence>
<protein>
    <submittedName>
        <fullName evidence="2">Uncharacterized protein, isoform B</fullName>
    </submittedName>
</protein>
<dbReference type="OrthoDB" id="7853055at2759"/>
<dbReference type="EMBL" id="CM002912">
    <property type="protein sequence ID" value="KMY98115.1"/>
    <property type="molecule type" value="Genomic_DNA"/>
</dbReference>
<dbReference type="Proteomes" id="UP000035880">
    <property type="component" value="Chromosome 3L"/>
</dbReference>